<accession>A0A0F9KJ75</accession>
<dbReference type="InterPro" id="IPR011050">
    <property type="entry name" value="Pectin_lyase_fold/virulence"/>
</dbReference>
<dbReference type="InterPro" id="IPR022441">
    <property type="entry name" value="Para_beta_helix_rpt-2"/>
</dbReference>
<reference evidence="2" key="1">
    <citation type="journal article" date="2015" name="Nature">
        <title>Complex archaea that bridge the gap between prokaryotes and eukaryotes.</title>
        <authorList>
            <person name="Spang A."/>
            <person name="Saw J.H."/>
            <person name="Jorgensen S.L."/>
            <person name="Zaremba-Niedzwiedzka K."/>
            <person name="Martijn J."/>
            <person name="Lind A.E."/>
            <person name="van Eijk R."/>
            <person name="Schleper C."/>
            <person name="Guy L."/>
            <person name="Ettema T.J."/>
        </authorList>
    </citation>
    <scope>NUCLEOTIDE SEQUENCE</scope>
</reference>
<comment type="caution">
    <text evidence="2">The sequence shown here is derived from an EMBL/GenBank/DDBJ whole genome shotgun (WGS) entry which is preliminary data.</text>
</comment>
<dbReference type="AlphaFoldDB" id="A0A0F9KJ75"/>
<dbReference type="InterPro" id="IPR012334">
    <property type="entry name" value="Pectin_lyas_fold"/>
</dbReference>
<evidence type="ECO:0000259" key="1">
    <source>
        <dbReference type="Pfam" id="PF13229"/>
    </source>
</evidence>
<dbReference type="Gene3D" id="2.160.20.10">
    <property type="entry name" value="Single-stranded right-handed beta-helix, Pectin lyase-like"/>
    <property type="match status" value="1"/>
</dbReference>
<evidence type="ECO:0000313" key="3">
    <source>
        <dbReference type="EMBL" id="KKN42901.1"/>
    </source>
</evidence>
<evidence type="ECO:0000313" key="2">
    <source>
        <dbReference type="EMBL" id="KKM22208.1"/>
    </source>
</evidence>
<dbReference type="SUPFAM" id="SSF51126">
    <property type="entry name" value="Pectin lyase-like"/>
    <property type="match status" value="1"/>
</dbReference>
<sequence>MRTKNKTKLIIISLGIIFAISTNSKSNFIDQLNKNDSLEIRDELNLKKPKNSGFWSLNFIHVDGNIIGNWSATTALDWCSGDGTWGNPYVIENVTINASGTGSGILIGNSNDYFIIRNSMVYNSGSGNEDAGIKLQSVSNGTLINNNFSNNNNFGIYLDNSSNNKVSGNSANDNKHGIYLQYSSYNNISGNNANNNTNYGIYLWESVNNMLSGNNATNNRYGIDLRDSDNNMVSG</sequence>
<dbReference type="NCBIfam" id="TIGR03804">
    <property type="entry name" value="para_beta_helix"/>
    <property type="match status" value="2"/>
</dbReference>
<dbReference type="EMBL" id="LAZR01013384">
    <property type="protein sequence ID" value="KKM22208.1"/>
    <property type="molecule type" value="Genomic_DNA"/>
</dbReference>
<dbReference type="SMART" id="SM00710">
    <property type="entry name" value="PbH1"/>
    <property type="match status" value="6"/>
</dbReference>
<dbReference type="EMBL" id="LAZR01001549">
    <property type="protein sequence ID" value="KKN42901.1"/>
    <property type="molecule type" value="Genomic_DNA"/>
</dbReference>
<name>A0A0F9KJ75_9ZZZZ</name>
<dbReference type="InterPro" id="IPR006626">
    <property type="entry name" value="PbH1"/>
</dbReference>
<gene>
    <name evidence="3" type="ORF">LCGC14_0708470</name>
    <name evidence="2" type="ORF">LCGC14_1627640</name>
</gene>
<proteinExistence type="predicted"/>
<organism evidence="2">
    <name type="scientific">marine sediment metagenome</name>
    <dbReference type="NCBI Taxonomy" id="412755"/>
    <lineage>
        <taxon>unclassified sequences</taxon>
        <taxon>metagenomes</taxon>
        <taxon>ecological metagenomes</taxon>
    </lineage>
</organism>
<feature type="non-terminal residue" evidence="2">
    <location>
        <position position="235"/>
    </location>
</feature>
<protein>
    <recommendedName>
        <fullName evidence="1">Right handed beta helix domain-containing protein</fullName>
    </recommendedName>
</protein>
<feature type="domain" description="Right handed beta helix" evidence="1">
    <location>
        <begin position="89"/>
        <end position="233"/>
    </location>
</feature>
<dbReference type="Pfam" id="PF13229">
    <property type="entry name" value="Beta_helix"/>
    <property type="match status" value="1"/>
</dbReference>
<dbReference type="InterPro" id="IPR039448">
    <property type="entry name" value="Beta_helix"/>
</dbReference>